<feature type="region of interest" description="Disordered" evidence="1">
    <location>
        <begin position="48"/>
        <end position="166"/>
    </location>
</feature>
<evidence type="ECO:0000313" key="4">
    <source>
        <dbReference type="Proteomes" id="UP000054270"/>
    </source>
</evidence>
<keyword evidence="4" id="KW-1185">Reference proteome</keyword>
<keyword evidence="2" id="KW-0472">Membrane</keyword>
<feature type="compositionally biased region" description="Pro residues" evidence="1">
    <location>
        <begin position="60"/>
        <end position="91"/>
    </location>
</feature>
<dbReference type="EMBL" id="KN817596">
    <property type="protein sequence ID" value="KJA17958.1"/>
    <property type="molecule type" value="Genomic_DNA"/>
</dbReference>
<keyword evidence="2" id="KW-0812">Transmembrane</keyword>
<evidence type="ECO:0000256" key="2">
    <source>
        <dbReference type="SAM" id="Phobius"/>
    </source>
</evidence>
<dbReference type="Proteomes" id="UP000054270">
    <property type="component" value="Unassembled WGS sequence"/>
</dbReference>
<proteinExistence type="predicted"/>
<gene>
    <name evidence="3" type="ORF">HYPSUDRAFT_205807</name>
</gene>
<keyword evidence="2" id="KW-1133">Transmembrane helix</keyword>
<evidence type="ECO:0000313" key="3">
    <source>
        <dbReference type="EMBL" id="KJA17958.1"/>
    </source>
</evidence>
<feature type="compositionally biased region" description="Basic and acidic residues" evidence="1">
    <location>
        <begin position="113"/>
        <end position="127"/>
    </location>
</feature>
<dbReference type="AlphaFoldDB" id="A0A0D2M442"/>
<evidence type="ECO:0000256" key="1">
    <source>
        <dbReference type="SAM" id="MobiDB-lite"/>
    </source>
</evidence>
<feature type="transmembrane region" description="Helical" evidence="2">
    <location>
        <begin position="12"/>
        <end position="33"/>
    </location>
</feature>
<name>A0A0D2M442_HYPSF</name>
<accession>A0A0D2M442</accession>
<protein>
    <submittedName>
        <fullName evidence="3">Uncharacterized protein</fullName>
    </submittedName>
</protein>
<organism evidence="3 4">
    <name type="scientific">Hypholoma sublateritium (strain FD-334 SS-4)</name>
    <dbReference type="NCBI Taxonomy" id="945553"/>
    <lineage>
        <taxon>Eukaryota</taxon>
        <taxon>Fungi</taxon>
        <taxon>Dikarya</taxon>
        <taxon>Basidiomycota</taxon>
        <taxon>Agaricomycotina</taxon>
        <taxon>Agaricomycetes</taxon>
        <taxon>Agaricomycetidae</taxon>
        <taxon>Agaricales</taxon>
        <taxon>Agaricineae</taxon>
        <taxon>Strophariaceae</taxon>
        <taxon>Hypholoma</taxon>
    </lineage>
</organism>
<feature type="compositionally biased region" description="Basic residues" evidence="1">
    <location>
        <begin position="98"/>
        <end position="109"/>
    </location>
</feature>
<reference evidence="4" key="1">
    <citation type="submission" date="2014-04" db="EMBL/GenBank/DDBJ databases">
        <title>Evolutionary Origins and Diversification of the Mycorrhizal Mutualists.</title>
        <authorList>
            <consortium name="DOE Joint Genome Institute"/>
            <consortium name="Mycorrhizal Genomics Consortium"/>
            <person name="Kohler A."/>
            <person name="Kuo A."/>
            <person name="Nagy L.G."/>
            <person name="Floudas D."/>
            <person name="Copeland A."/>
            <person name="Barry K.W."/>
            <person name="Cichocki N."/>
            <person name="Veneault-Fourrey C."/>
            <person name="LaButti K."/>
            <person name="Lindquist E.A."/>
            <person name="Lipzen A."/>
            <person name="Lundell T."/>
            <person name="Morin E."/>
            <person name="Murat C."/>
            <person name="Riley R."/>
            <person name="Ohm R."/>
            <person name="Sun H."/>
            <person name="Tunlid A."/>
            <person name="Henrissat B."/>
            <person name="Grigoriev I.V."/>
            <person name="Hibbett D.S."/>
            <person name="Martin F."/>
        </authorList>
    </citation>
    <scope>NUCLEOTIDE SEQUENCE [LARGE SCALE GENOMIC DNA]</scope>
    <source>
        <strain evidence="4">FD-334 SS-4</strain>
    </source>
</reference>
<sequence length="166" mass="18474">MSTNTSNPRTIYVGAFVAFAVIATSVALLRVYYLRRGVSTRRVPLFVPQYPTRPSYPLHNLPPAPPYYTPPQQPYFPPYTPPDPYFPPSPSPSDHRVPKAKVKVPRRNPRNNMDGHDEPRPDIDGRGPSRPTIPTQPNDRREPAQPVNPPGGGSGPPPAYEMDGRD</sequence>